<dbReference type="NCBIfam" id="NF011079">
    <property type="entry name" value="PRK14508.1-2"/>
    <property type="match status" value="1"/>
</dbReference>
<accession>A0A9X5I377</accession>
<dbReference type="PANTHER" id="PTHR32438">
    <property type="entry name" value="4-ALPHA-GLUCANOTRANSFERASE DPE1, CHLOROPLASTIC/AMYLOPLASTIC"/>
    <property type="match status" value="1"/>
</dbReference>
<comment type="catalytic activity">
    <reaction evidence="1 10">
        <text>Transfers a segment of a (1-&gt;4)-alpha-D-glucan to a new position in an acceptor, which may be glucose or a (1-&gt;4)-alpha-D-glucan.</text>
        <dbReference type="EC" id="2.4.1.25"/>
    </reaction>
</comment>
<dbReference type="NCBIfam" id="TIGR00217">
    <property type="entry name" value="malQ"/>
    <property type="match status" value="1"/>
</dbReference>
<reference evidence="11 12" key="1">
    <citation type="journal article" date="2015" name="Genome Announc.">
        <title>Draft Genome Sequence of the Terrestrial Cyanobacterium Scytonema millei VB511283, Isolated from Eastern India.</title>
        <authorList>
            <person name="Sen D."/>
            <person name="Chandrababunaidu M.M."/>
            <person name="Singh D."/>
            <person name="Sanghi N."/>
            <person name="Ghorai A."/>
            <person name="Mishra G.P."/>
            <person name="Madduluri M."/>
            <person name="Adhikary S.P."/>
            <person name="Tripathy S."/>
        </authorList>
    </citation>
    <scope>NUCLEOTIDE SEQUENCE [LARGE SCALE GENOMIC DNA]</scope>
    <source>
        <strain evidence="11 12">VB511283</strain>
    </source>
</reference>
<dbReference type="SUPFAM" id="SSF51445">
    <property type="entry name" value="(Trans)glycosidases"/>
    <property type="match status" value="1"/>
</dbReference>
<evidence type="ECO:0000256" key="10">
    <source>
        <dbReference type="RuleBase" id="RU361207"/>
    </source>
</evidence>
<protein>
    <recommendedName>
        <fullName evidence="4 10">4-alpha-glucanotransferase</fullName>
        <ecNumber evidence="3 10">2.4.1.25</ecNumber>
    </recommendedName>
    <alternativeName>
        <fullName evidence="8 10">Amylomaltase</fullName>
    </alternativeName>
    <alternativeName>
        <fullName evidence="9 10">Disproportionating enzyme</fullName>
    </alternativeName>
</protein>
<evidence type="ECO:0000313" key="11">
    <source>
        <dbReference type="EMBL" id="NHC33556.1"/>
    </source>
</evidence>
<evidence type="ECO:0000256" key="9">
    <source>
        <dbReference type="ARBA" id="ARBA00031501"/>
    </source>
</evidence>
<dbReference type="Proteomes" id="UP000031532">
    <property type="component" value="Unassembled WGS sequence"/>
</dbReference>
<evidence type="ECO:0000256" key="5">
    <source>
        <dbReference type="ARBA" id="ARBA00022676"/>
    </source>
</evidence>
<keyword evidence="12" id="KW-1185">Reference proteome</keyword>
<organism evidence="11 12">
    <name type="scientific">Scytonema millei VB511283</name>
    <dbReference type="NCBI Taxonomy" id="1245923"/>
    <lineage>
        <taxon>Bacteria</taxon>
        <taxon>Bacillati</taxon>
        <taxon>Cyanobacteriota</taxon>
        <taxon>Cyanophyceae</taxon>
        <taxon>Nostocales</taxon>
        <taxon>Scytonemataceae</taxon>
        <taxon>Scytonema</taxon>
    </lineage>
</organism>
<dbReference type="EMBL" id="JTJC03000001">
    <property type="protein sequence ID" value="NHC33556.1"/>
    <property type="molecule type" value="Genomic_DNA"/>
</dbReference>
<evidence type="ECO:0000256" key="1">
    <source>
        <dbReference type="ARBA" id="ARBA00000439"/>
    </source>
</evidence>
<dbReference type="AlphaFoldDB" id="A0A9X5I377"/>
<dbReference type="Gene3D" id="3.20.20.80">
    <property type="entry name" value="Glycosidases"/>
    <property type="match status" value="1"/>
</dbReference>
<evidence type="ECO:0000256" key="7">
    <source>
        <dbReference type="ARBA" id="ARBA00023277"/>
    </source>
</evidence>
<evidence type="ECO:0000256" key="4">
    <source>
        <dbReference type="ARBA" id="ARBA00020295"/>
    </source>
</evidence>
<evidence type="ECO:0000256" key="2">
    <source>
        <dbReference type="ARBA" id="ARBA00005684"/>
    </source>
</evidence>
<evidence type="ECO:0000256" key="6">
    <source>
        <dbReference type="ARBA" id="ARBA00022679"/>
    </source>
</evidence>
<dbReference type="Pfam" id="PF02446">
    <property type="entry name" value="Glyco_hydro_77"/>
    <property type="match status" value="1"/>
</dbReference>
<gene>
    <name evidence="11" type="primary">malQ</name>
    <name evidence="11" type="ORF">QH73_0002575</name>
</gene>
<dbReference type="EC" id="2.4.1.25" evidence="3 10"/>
<dbReference type="GO" id="GO:0005975">
    <property type="term" value="P:carbohydrate metabolic process"/>
    <property type="evidence" value="ECO:0007669"/>
    <property type="project" value="InterPro"/>
</dbReference>
<sequence length="506" mass="57825">MPTFPRAAGILLHPTSLPGRFGIGDLGLAAYRLIDFLSNSYQQLWQVLPLGPTGYGNSPYMCYSAMAGNPLLISPEQLQENGLLSEADFANLPEFEGDRVEYDRAIEIKIPLLRKACENFRNNASELQQQEFAGFCRAKAYWLDDYALFMALKDALEGKSWYDWEPEIARRQPEAMEKWRQQLDGEIFYQKFIQFEFFQQWSKLKRYANMHGIQIIGDIPIYVAHDSADVWANPEIFCLDEETGAAALMAGVPPDYFSVTGQLWGNPVYNWEALQQQHFKWWVQRFEAMLDYVDIIRIDHFRGFESYWAVKEGETTAINGEWIEAPGVELFEAIAQQLGKLPVLAEDLGIITPEVEALRDRFEFPGMKILQFAYGSDAANPYLPFNYPRNCVVYTGTHDNDTSVGWFNTASDYEKQRLLLYMGCISPDGIHWDLIRLAFSTTANQAIIPLQDILGLGSEARMNVPSQAEGNWAWRYQPEVLTQELSDRLKLYTELYGRAPQVTHGG</sequence>
<dbReference type="OrthoDB" id="9811841at2"/>
<keyword evidence="6 10" id="KW-0808">Transferase</keyword>
<evidence type="ECO:0000313" key="12">
    <source>
        <dbReference type="Proteomes" id="UP000031532"/>
    </source>
</evidence>
<dbReference type="InterPro" id="IPR003385">
    <property type="entry name" value="Glyco_hydro_77"/>
</dbReference>
<comment type="caution">
    <text evidence="11">The sequence shown here is derived from an EMBL/GenBank/DDBJ whole genome shotgun (WGS) entry which is preliminary data.</text>
</comment>
<proteinExistence type="inferred from homology"/>
<evidence type="ECO:0000256" key="8">
    <source>
        <dbReference type="ARBA" id="ARBA00031423"/>
    </source>
</evidence>
<dbReference type="InterPro" id="IPR017853">
    <property type="entry name" value="GH"/>
</dbReference>
<comment type="similarity">
    <text evidence="2 10">Belongs to the disproportionating enzyme family.</text>
</comment>
<dbReference type="RefSeq" id="WP_039715108.1">
    <property type="nucleotide sequence ID" value="NZ_JTJC03000001.1"/>
</dbReference>
<keyword evidence="5 10" id="KW-0328">Glycosyltransferase</keyword>
<dbReference type="PANTHER" id="PTHR32438:SF5">
    <property type="entry name" value="4-ALPHA-GLUCANOTRANSFERASE DPE1, CHLOROPLASTIC_AMYLOPLASTIC"/>
    <property type="match status" value="1"/>
</dbReference>
<name>A0A9X5I377_9CYAN</name>
<dbReference type="NCBIfam" id="NF011080">
    <property type="entry name" value="PRK14508.1-3"/>
    <property type="match status" value="1"/>
</dbReference>
<dbReference type="GO" id="GO:0004134">
    <property type="term" value="F:4-alpha-glucanotransferase activity"/>
    <property type="evidence" value="ECO:0007669"/>
    <property type="project" value="UniProtKB-EC"/>
</dbReference>
<keyword evidence="7 10" id="KW-0119">Carbohydrate metabolism</keyword>
<evidence type="ECO:0000256" key="3">
    <source>
        <dbReference type="ARBA" id="ARBA00012560"/>
    </source>
</evidence>